<dbReference type="InterPro" id="IPR029045">
    <property type="entry name" value="ClpP/crotonase-like_dom_sf"/>
</dbReference>
<dbReference type="KEGG" id="glz:GLAREA_13072"/>
<dbReference type="Pfam" id="PF23658">
    <property type="entry name" value="PDZ_CPAF_rel"/>
    <property type="match status" value="1"/>
</dbReference>
<dbReference type="Pfam" id="PF03572">
    <property type="entry name" value="Peptidase_S41"/>
    <property type="match status" value="1"/>
</dbReference>
<dbReference type="STRING" id="1116229.S3CYJ8"/>
<dbReference type="GeneID" id="19472112"/>
<dbReference type="Gene3D" id="3.90.226.10">
    <property type="entry name" value="2-enoyl-CoA Hydratase, Chain A, domain 1"/>
    <property type="match status" value="1"/>
</dbReference>
<name>S3CYJ8_GLAL2</name>
<dbReference type="InterPro" id="IPR052766">
    <property type="entry name" value="S41A_metabolite_peptidase"/>
</dbReference>
<dbReference type="GO" id="GO:0008236">
    <property type="term" value="F:serine-type peptidase activity"/>
    <property type="evidence" value="ECO:0007669"/>
    <property type="project" value="InterPro"/>
</dbReference>
<evidence type="ECO:0000313" key="5">
    <source>
        <dbReference type="Proteomes" id="UP000016922"/>
    </source>
</evidence>
<evidence type="ECO:0000313" key="4">
    <source>
        <dbReference type="EMBL" id="EPE30024.1"/>
    </source>
</evidence>
<dbReference type="RefSeq" id="XP_008082920.1">
    <property type="nucleotide sequence ID" value="XM_008084729.1"/>
</dbReference>
<evidence type="ECO:0000259" key="3">
    <source>
        <dbReference type="Pfam" id="PF23658"/>
    </source>
</evidence>
<dbReference type="InterPro" id="IPR056186">
    <property type="entry name" value="PDZ_CPAF-rel"/>
</dbReference>
<dbReference type="SUPFAM" id="SSF52096">
    <property type="entry name" value="ClpP/crotonase"/>
    <property type="match status" value="1"/>
</dbReference>
<proteinExistence type="predicted"/>
<protein>
    <submittedName>
        <fullName evidence="4">ClpP/crotonase</fullName>
    </submittedName>
</protein>
<evidence type="ECO:0000256" key="1">
    <source>
        <dbReference type="SAM" id="SignalP"/>
    </source>
</evidence>
<reference evidence="4 5" key="1">
    <citation type="journal article" date="2013" name="BMC Genomics">
        <title>Genomics-driven discovery of the pneumocandin biosynthetic gene cluster in the fungus Glarea lozoyensis.</title>
        <authorList>
            <person name="Chen L."/>
            <person name="Yue Q."/>
            <person name="Zhang X."/>
            <person name="Xiang M."/>
            <person name="Wang C."/>
            <person name="Li S."/>
            <person name="Che Y."/>
            <person name="Ortiz-Lopez F.J."/>
            <person name="Bills G.F."/>
            <person name="Liu X."/>
            <person name="An Z."/>
        </authorList>
    </citation>
    <scope>NUCLEOTIDE SEQUENCE [LARGE SCALE GENOMIC DNA]</scope>
    <source>
        <strain evidence="5">ATCC 20868 / MF5171</strain>
    </source>
</reference>
<dbReference type="OrthoDB" id="3534988at2759"/>
<accession>S3CYJ8</accession>
<keyword evidence="5" id="KW-1185">Reference proteome</keyword>
<dbReference type="AlphaFoldDB" id="S3CYJ8"/>
<dbReference type="HOGENOM" id="CLU_014251_1_1_1"/>
<feature type="domain" description="CPAF-like PDZ" evidence="3">
    <location>
        <begin position="188"/>
        <end position="304"/>
    </location>
</feature>
<evidence type="ECO:0000259" key="2">
    <source>
        <dbReference type="Pfam" id="PF03572"/>
    </source>
</evidence>
<organism evidence="4 5">
    <name type="scientific">Glarea lozoyensis (strain ATCC 20868 / MF5171)</name>
    <dbReference type="NCBI Taxonomy" id="1116229"/>
    <lineage>
        <taxon>Eukaryota</taxon>
        <taxon>Fungi</taxon>
        <taxon>Dikarya</taxon>
        <taxon>Ascomycota</taxon>
        <taxon>Pezizomycotina</taxon>
        <taxon>Leotiomycetes</taxon>
        <taxon>Helotiales</taxon>
        <taxon>Helotiaceae</taxon>
        <taxon>Glarea</taxon>
    </lineage>
</organism>
<feature type="signal peptide" evidence="1">
    <location>
        <begin position="1"/>
        <end position="20"/>
    </location>
</feature>
<gene>
    <name evidence="4" type="ORF">GLAREA_13072</name>
</gene>
<dbReference type="PANTHER" id="PTHR37049:SF4">
    <property type="entry name" value="RHODANESE DOMAIN-CONTAINING PROTEIN"/>
    <property type="match status" value="1"/>
</dbReference>
<feature type="chain" id="PRO_5004519289" evidence="1">
    <location>
        <begin position="21"/>
        <end position="727"/>
    </location>
</feature>
<dbReference type="InterPro" id="IPR005151">
    <property type="entry name" value="Tail-specific_protease"/>
</dbReference>
<dbReference type="PANTHER" id="PTHR37049">
    <property type="entry name" value="PEPTIDASE S41 FAMILY PROTEIN"/>
    <property type="match status" value="1"/>
</dbReference>
<keyword evidence="1" id="KW-0732">Signal</keyword>
<dbReference type="eggNOG" id="ENOG502S18W">
    <property type="taxonomic scope" value="Eukaryota"/>
</dbReference>
<dbReference type="Proteomes" id="UP000016922">
    <property type="component" value="Unassembled WGS sequence"/>
</dbReference>
<feature type="domain" description="Tail specific protease" evidence="2">
    <location>
        <begin position="367"/>
        <end position="553"/>
    </location>
</feature>
<dbReference type="GO" id="GO:0006508">
    <property type="term" value="P:proteolysis"/>
    <property type="evidence" value="ECO:0007669"/>
    <property type="project" value="InterPro"/>
</dbReference>
<dbReference type="OMA" id="TPLQYIY"/>
<dbReference type="EMBL" id="KE145366">
    <property type="protein sequence ID" value="EPE30024.1"/>
    <property type="molecule type" value="Genomic_DNA"/>
</dbReference>
<sequence>MRASIKALALASALAHSANARVVTITRTITAEAADHTLGPREDASWTSRSFVSELPPSTTTIPSGSGEPCWTVSSMLATPSAFVPPSLAVQCLESVPLDTERSLAFIEWVTPFLQIQSSSAYLANPPDSYIMDGVDIFGGLDQIGEKIRNGGYTGQYGFERDLFILVNVLSRDFHLNLPMPLLEVFKFEIDFPLASVSIDGALPQVFSTNDLEAQYNSSATFDWSPSAIISINGQIPVDYLLGTAQDTDTQYSDPDAIYNKIFTTIFGDGSFTSDIHNLGFSQDQTIFVFTNGTTISIDNKATSTAFANVDSGSALFNKIDLPAPGGPTAESPDAAPLAISELAGFPEALSKSPDGTTAAYILPDSNVGVLSFSAMDNEDDSQTQVINDLLDACEIAGCTKLIIDLQHNGGGKVFAGMSAFQQLFPGTTPLLAQRYRDTPMGEYLGKVWTTVSQLDPSNIEKAHMYDALSAVNENGESFSNYTEFITPQTIWGDNFTAITRRHFNPITPSRTERMFASEDMVILFDGSCGSTCTIFAQALKSQGGVRSVAVGGRPQTGPMQGVAGSEGSWVLGYGALKAEISELPTAEALFKANDLEFPSIEDVPSQYRIVTIDPPLGKSLDTRGRVNIPSTFNSTDPSDIPLQFLYEATNCRLFYQPEDIFDGTKIWERVVAVTWGGGKCVSGSSVRADDTMSSGAYNTVALGPGAYSNVPIDANLPGFVANSRPI</sequence>